<evidence type="ECO:0000256" key="1">
    <source>
        <dbReference type="ARBA" id="ARBA00004651"/>
    </source>
</evidence>
<dbReference type="InterPro" id="IPR002781">
    <property type="entry name" value="TM_pro_TauE-like"/>
</dbReference>
<comment type="caution">
    <text evidence="9">The sequence shown here is derived from an EMBL/GenBank/DDBJ whole genome shotgun (WGS) entry which is preliminary data.</text>
</comment>
<feature type="transmembrane region" description="Helical" evidence="8">
    <location>
        <begin position="207"/>
        <end position="226"/>
    </location>
</feature>
<gene>
    <name evidence="9" type="ORF">GCM10007927_05230</name>
</gene>
<accession>A0ABQ5VF09</accession>
<evidence type="ECO:0000256" key="4">
    <source>
        <dbReference type="ARBA" id="ARBA00022475"/>
    </source>
</evidence>
<name>A0ABQ5VF09_9RHOB</name>
<evidence type="ECO:0000256" key="6">
    <source>
        <dbReference type="ARBA" id="ARBA00022989"/>
    </source>
</evidence>
<evidence type="ECO:0000256" key="3">
    <source>
        <dbReference type="ARBA" id="ARBA00022448"/>
    </source>
</evidence>
<keyword evidence="5 8" id="KW-0812">Transmembrane</keyword>
<keyword evidence="10" id="KW-1185">Reference proteome</keyword>
<reference evidence="9" key="1">
    <citation type="journal article" date="2014" name="Int. J. Syst. Evol. Microbiol.">
        <title>Complete genome of a new Firmicutes species belonging to the dominant human colonic microbiota ('Ruminococcus bicirculans') reveals two chromosomes and a selective capacity to utilize plant glucans.</title>
        <authorList>
            <consortium name="NISC Comparative Sequencing Program"/>
            <person name="Wegmann U."/>
            <person name="Louis P."/>
            <person name="Goesmann A."/>
            <person name="Henrissat B."/>
            <person name="Duncan S.H."/>
            <person name="Flint H.J."/>
        </authorList>
    </citation>
    <scope>NUCLEOTIDE SEQUENCE</scope>
    <source>
        <strain evidence="9">NBRC 109915</strain>
    </source>
</reference>
<keyword evidence="4 8" id="KW-1003">Cell membrane</keyword>
<sequence length="260" mass="27807">MTYHPIIYDMLELDLFFFCVAGPAVIFAGVSKAGFGSGAAFAAASVLALVVPPELALGIMLPLLMLIDVSSLKPYWGKWHAQDARLLILGGLPGILAGILLYRVASADLLRLLIGVVSVAFVLWQLALATGVVRLAKSRMPDGAGLWFGAITGFTTFISHAGGPPAAFFLLSRGLNKTQFQATTVVVFWALNIVKFIPYAVLGMFTAQTFLANLLLAPFALLGTWLGVRAHVLVPERLFFGATYVLLLLTGGKLIWDGLT</sequence>
<feature type="transmembrane region" description="Helical" evidence="8">
    <location>
        <begin position="147"/>
        <end position="170"/>
    </location>
</feature>
<comment type="similarity">
    <text evidence="2 8">Belongs to the 4-toluene sulfonate uptake permease (TSUP) (TC 2.A.102) family.</text>
</comment>
<feature type="transmembrane region" description="Helical" evidence="8">
    <location>
        <begin position="109"/>
        <end position="127"/>
    </location>
</feature>
<organism evidence="9 10">
    <name type="scientific">Sulfitobacter pacificus</name>
    <dbReference type="NCBI Taxonomy" id="1499314"/>
    <lineage>
        <taxon>Bacteria</taxon>
        <taxon>Pseudomonadati</taxon>
        <taxon>Pseudomonadota</taxon>
        <taxon>Alphaproteobacteria</taxon>
        <taxon>Rhodobacterales</taxon>
        <taxon>Roseobacteraceae</taxon>
        <taxon>Sulfitobacter</taxon>
    </lineage>
</organism>
<dbReference type="PANTHER" id="PTHR30269:SF37">
    <property type="entry name" value="MEMBRANE TRANSPORTER PROTEIN"/>
    <property type="match status" value="1"/>
</dbReference>
<evidence type="ECO:0000256" key="8">
    <source>
        <dbReference type="RuleBase" id="RU363041"/>
    </source>
</evidence>
<feature type="transmembrane region" description="Helical" evidence="8">
    <location>
        <begin position="238"/>
        <end position="256"/>
    </location>
</feature>
<dbReference type="Pfam" id="PF01925">
    <property type="entry name" value="TauE"/>
    <property type="match status" value="1"/>
</dbReference>
<protein>
    <recommendedName>
        <fullName evidence="8">Probable membrane transporter protein</fullName>
    </recommendedName>
</protein>
<dbReference type="PANTHER" id="PTHR30269">
    <property type="entry name" value="TRANSMEMBRANE PROTEIN YFCA"/>
    <property type="match status" value="1"/>
</dbReference>
<keyword evidence="6 8" id="KW-1133">Transmembrane helix</keyword>
<evidence type="ECO:0000313" key="10">
    <source>
        <dbReference type="Proteomes" id="UP001161388"/>
    </source>
</evidence>
<dbReference type="InterPro" id="IPR052017">
    <property type="entry name" value="TSUP"/>
</dbReference>
<reference evidence="9" key="2">
    <citation type="submission" date="2023-01" db="EMBL/GenBank/DDBJ databases">
        <title>Draft genome sequence of Sulfitobacter pacificus strain NBRC 109915.</title>
        <authorList>
            <person name="Sun Q."/>
            <person name="Mori K."/>
        </authorList>
    </citation>
    <scope>NUCLEOTIDE SEQUENCE</scope>
    <source>
        <strain evidence="9">NBRC 109915</strain>
    </source>
</reference>
<comment type="subcellular location">
    <subcellularLocation>
        <location evidence="1 8">Cell membrane</location>
        <topology evidence="1 8">Multi-pass membrane protein</topology>
    </subcellularLocation>
</comment>
<dbReference type="EMBL" id="BSNL01000001">
    <property type="protein sequence ID" value="GLQ25720.1"/>
    <property type="molecule type" value="Genomic_DNA"/>
</dbReference>
<evidence type="ECO:0000256" key="5">
    <source>
        <dbReference type="ARBA" id="ARBA00022692"/>
    </source>
</evidence>
<feature type="transmembrane region" description="Helical" evidence="8">
    <location>
        <begin position="84"/>
        <end position="102"/>
    </location>
</feature>
<feature type="transmembrane region" description="Helical" evidence="8">
    <location>
        <begin position="40"/>
        <end position="64"/>
    </location>
</feature>
<feature type="transmembrane region" description="Helical" evidence="8">
    <location>
        <begin position="182"/>
        <end position="201"/>
    </location>
</feature>
<keyword evidence="3" id="KW-0813">Transport</keyword>
<evidence type="ECO:0000313" key="9">
    <source>
        <dbReference type="EMBL" id="GLQ25720.1"/>
    </source>
</evidence>
<evidence type="ECO:0000256" key="2">
    <source>
        <dbReference type="ARBA" id="ARBA00009142"/>
    </source>
</evidence>
<proteinExistence type="inferred from homology"/>
<keyword evidence="7 8" id="KW-0472">Membrane</keyword>
<evidence type="ECO:0000256" key="7">
    <source>
        <dbReference type="ARBA" id="ARBA00023136"/>
    </source>
</evidence>
<feature type="transmembrane region" description="Helical" evidence="8">
    <location>
        <begin position="6"/>
        <end position="28"/>
    </location>
</feature>
<dbReference type="Proteomes" id="UP001161388">
    <property type="component" value="Unassembled WGS sequence"/>
</dbReference>